<comment type="catalytic activity">
    <reaction evidence="1">
        <text>ATP + protein L-histidine = ADP + protein N-phospho-L-histidine.</text>
        <dbReference type="EC" id="2.7.13.3"/>
    </reaction>
</comment>
<gene>
    <name evidence="18" type="ORF">OF850_21515</name>
</gene>
<evidence type="ECO:0000256" key="7">
    <source>
        <dbReference type="ARBA" id="ARBA00022643"/>
    </source>
</evidence>
<dbReference type="SMART" id="SM00086">
    <property type="entry name" value="PAC"/>
    <property type="match status" value="2"/>
</dbReference>
<sequence length="585" mass="64556">MSSEALFQAVGDNAYELDREFRFLSFNANCERYYGISADRALGGSIFDVLPGARESTLEALLRSAMASGRPVRVEMGGVVHPGRWLEVTVFPTARGLGVAFRDRTKERLAVMALQESEERLRLAQEAGDVGLWDWDLRTGKVFWSDVYRRIWSIPPEVTEPSLDMFSAALHPEDRERVLARLFQALHDPALRSYSDEFRVPRAGEGDRWVLARGEITRDPLSRIALRVTGVSIDVTDRKTAEEALRESERRLRLAQEAGGVGSWDWDVVTGHLHWSESCHRIHGTDPSVPVTFETWSSGIHPDDREGVQVMLQESLASGSRSWAIEFRYRRWSDQSLRWIGGRGSILRDAETGAPLRVLGVALDLTERREAEEKQRLLARELDHRAKNALAVVLAAVRLTSKADPAAFAASIEGRVEALARAHTVLAEGRWAGADLRALAQAELDAFSPHDASRGGEASRVLLEGPELQLDPSATQALAMALHELATNATKYGALSGPSGQVRLRWEVDEAADLLALTWEERGGPSPAGPPARDGFGTRVIQATLADQLGGKVQRHWEPQGLLCEAQLPLDAVAPLRAKRVPGPR</sequence>
<dbReference type="EC" id="2.7.13.3" evidence="2"/>
<evidence type="ECO:0000313" key="19">
    <source>
        <dbReference type="Proteomes" id="UP001526430"/>
    </source>
</evidence>
<evidence type="ECO:0000256" key="1">
    <source>
        <dbReference type="ARBA" id="ARBA00000085"/>
    </source>
</evidence>
<dbReference type="InterPro" id="IPR035965">
    <property type="entry name" value="PAS-like_dom_sf"/>
</dbReference>
<keyword evidence="11" id="KW-0418">Kinase</keyword>
<keyword evidence="9" id="KW-0677">Repeat</keyword>
<evidence type="ECO:0000256" key="14">
    <source>
        <dbReference type="ARBA" id="ARBA00023026"/>
    </source>
</evidence>
<evidence type="ECO:0000256" key="12">
    <source>
        <dbReference type="ARBA" id="ARBA00022840"/>
    </source>
</evidence>
<evidence type="ECO:0000256" key="10">
    <source>
        <dbReference type="ARBA" id="ARBA00022741"/>
    </source>
</evidence>
<dbReference type="InterPro" id="IPR036890">
    <property type="entry name" value="HATPase_C_sf"/>
</dbReference>
<evidence type="ECO:0000256" key="9">
    <source>
        <dbReference type="ARBA" id="ARBA00022737"/>
    </source>
</evidence>
<evidence type="ECO:0000256" key="3">
    <source>
        <dbReference type="ARBA" id="ARBA00022543"/>
    </source>
</evidence>
<dbReference type="RefSeq" id="WP_301592378.1">
    <property type="nucleotide sequence ID" value="NZ_JAPFQI010000028.1"/>
</dbReference>
<keyword evidence="13" id="KW-0157">Chromophore</keyword>
<feature type="domain" description="PAC" evidence="17">
    <location>
        <begin position="194"/>
        <end position="247"/>
    </location>
</feature>
<proteinExistence type="predicted"/>
<dbReference type="SMART" id="SM00091">
    <property type="entry name" value="PAS"/>
    <property type="match status" value="3"/>
</dbReference>
<evidence type="ECO:0000256" key="2">
    <source>
        <dbReference type="ARBA" id="ARBA00012438"/>
    </source>
</evidence>
<keyword evidence="6" id="KW-0285">Flavoprotein</keyword>
<dbReference type="CDD" id="cd00130">
    <property type="entry name" value="PAS"/>
    <property type="match status" value="3"/>
</dbReference>
<dbReference type="InterPro" id="IPR001610">
    <property type="entry name" value="PAC"/>
</dbReference>
<reference evidence="18 19" key="1">
    <citation type="submission" date="2022-10" db="EMBL/GenBank/DDBJ databases">
        <title>Roseococcus glaciei nov., sp. nov., isolated from glacier.</title>
        <authorList>
            <person name="Liu Q."/>
            <person name="Xin Y.-H."/>
        </authorList>
    </citation>
    <scope>NUCLEOTIDE SEQUENCE [LARGE SCALE GENOMIC DNA]</scope>
    <source>
        <strain evidence="18 19">MDT2-1-1</strain>
    </source>
</reference>
<dbReference type="InterPro" id="IPR000014">
    <property type="entry name" value="PAS"/>
</dbReference>
<dbReference type="EMBL" id="JAPFQI010000028">
    <property type="protein sequence ID" value="MCW8088178.1"/>
    <property type="molecule type" value="Genomic_DNA"/>
</dbReference>
<keyword evidence="8" id="KW-0808">Transferase</keyword>
<evidence type="ECO:0000259" key="16">
    <source>
        <dbReference type="PROSITE" id="PS50112"/>
    </source>
</evidence>
<keyword evidence="7" id="KW-0288">FMN</keyword>
<dbReference type="SUPFAM" id="SSF55785">
    <property type="entry name" value="PYP-like sensor domain (PAS domain)"/>
    <property type="match status" value="3"/>
</dbReference>
<dbReference type="Gene3D" id="3.30.450.20">
    <property type="entry name" value="PAS domain"/>
    <property type="match status" value="3"/>
</dbReference>
<evidence type="ECO:0000256" key="8">
    <source>
        <dbReference type="ARBA" id="ARBA00022679"/>
    </source>
</evidence>
<dbReference type="PROSITE" id="PS50113">
    <property type="entry name" value="PAC"/>
    <property type="match status" value="2"/>
</dbReference>
<evidence type="ECO:0000259" key="17">
    <source>
        <dbReference type="PROSITE" id="PS50113"/>
    </source>
</evidence>
<dbReference type="Pfam" id="PF08448">
    <property type="entry name" value="PAS_4"/>
    <property type="match status" value="1"/>
</dbReference>
<dbReference type="Pfam" id="PF07536">
    <property type="entry name" value="HWE_HK"/>
    <property type="match status" value="1"/>
</dbReference>
<evidence type="ECO:0000256" key="11">
    <source>
        <dbReference type="ARBA" id="ARBA00022777"/>
    </source>
</evidence>
<dbReference type="Gene3D" id="3.30.565.10">
    <property type="entry name" value="Histidine kinase-like ATPase, C-terminal domain"/>
    <property type="match status" value="1"/>
</dbReference>
<dbReference type="PANTHER" id="PTHR41523:SF8">
    <property type="entry name" value="ETHYLENE RESPONSE SENSOR PROTEIN"/>
    <property type="match status" value="1"/>
</dbReference>
<dbReference type="InterPro" id="IPR011102">
    <property type="entry name" value="Sig_transdc_His_kinase_HWE"/>
</dbReference>
<keyword evidence="3" id="KW-0600">Photoreceptor protein</keyword>
<evidence type="ECO:0000256" key="13">
    <source>
        <dbReference type="ARBA" id="ARBA00022991"/>
    </source>
</evidence>
<keyword evidence="14" id="KW-0843">Virulence</keyword>
<keyword evidence="4" id="KW-0597">Phosphoprotein</keyword>
<dbReference type="Gene3D" id="2.10.70.100">
    <property type="match status" value="2"/>
</dbReference>
<dbReference type="InterPro" id="IPR000700">
    <property type="entry name" value="PAS-assoc_C"/>
</dbReference>
<name>A0ABT3P1V8_9PROT</name>
<dbReference type="PROSITE" id="PS50112">
    <property type="entry name" value="PAS"/>
    <property type="match status" value="1"/>
</dbReference>
<accession>A0ABT3P1V8</accession>
<protein>
    <recommendedName>
        <fullName evidence="2">histidine kinase</fullName>
        <ecNumber evidence="2">2.7.13.3</ecNumber>
    </recommendedName>
</protein>
<dbReference type="SMART" id="SM00911">
    <property type="entry name" value="HWE_HK"/>
    <property type="match status" value="1"/>
</dbReference>
<keyword evidence="12" id="KW-0067">ATP-binding</keyword>
<dbReference type="Proteomes" id="UP001526430">
    <property type="component" value="Unassembled WGS sequence"/>
</dbReference>
<keyword evidence="10" id="KW-0547">Nucleotide-binding</keyword>
<dbReference type="InterPro" id="IPR013655">
    <property type="entry name" value="PAS_fold_3"/>
</dbReference>
<comment type="caution">
    <text evidence="18">The sequence shown here is derived from an EMBL/GenBank/DDBJ whole genome shotgun (WGS) entry which is preliminary data.</text>
</comment>
<dbReference type="PANTHER" id="PTHR41523">
    <property type="entry name" value="TWO-COMPONENT SYSTEM SENSOR PROTEIN"/>
    <property type="match status" value="1"/>
</dbReference>
<evidence type="ECO:0000313" key="18">
    <source>
        <dbReference type="EMBL" id="MCW8088178.1"/>
    </source>
</evidence>
<feature type="domain" description="PAC" evidence="17">
    <location>
        <begin position="323"/>
        <end position="377"/>
    </location>
</feature>
<keyword evidence="19" id="KW-1185">Reference proteome</keyword>
<feature type="domain" description="PAS" evidence="16">
    <location>
        <begin position="1"/>
        <end position="69"/>
    </location>
</feature>
<keyword evidence="15" id="KW-0675">Receptor</keyword>
<organism evidence="18 19">
    <name type="scientific">Sabulicella glaciei</name>
    <dbReference type="NCBI Taxonomy" id="2984948"/>
    <lineage>
        <taxon>Bacteria</taxon>
        <taxon>Pseudomonadati</taxon>
        <taxon>Pseudomonadota</taxon>
        <taxon>Alphaproteobacteria</taxon>
        <taxon>Acetobacterales</taxon>
        <taxon>Acetobacteraceae</taxon>
        <taxon>Sabulicella</taxon>
    </lineage>
</organism>
<evidence type="ECO:0000256" key="15">
    <source>
        <dbReference type="ARBA" id="ARBA00023170"/>
    </source>
</evidence>
<dbReference type="InterPro" id="IPR013656">
    <property type="entry name" value="PAS_4"/>
</dbReference>
<dbReference type="Pfam" id="PF08447">
    <property type="entry name" value="PAS_3"/>
    <property type="match status" value="2"/>
</dbReference>
<dbReference type="NCBIfam" id="TIGR00229">
    <property type="entry name" value="sensory_box"/>
    <property type="match status" value="2"/>
</dbReference>
<evidence type="ECO:0000256" key="6">
    <source>
        <dbReference type="ARBA" id="ARBA00022630"/>
    </source>
</evidence>
<keyword evidence="5" id="KW-0716">Sensory transduction</keyword>
<evidence type="ECO:0000256" key="5">
    <source>
        <dbReference type="ARBA" id="ARBA00022606"/>
    </source>
</evidence>
<evidence type="ECO:0000256" key="4">
    <source>
        <dbReference type="ARBA" id="ARBA00022553"/>
    </source>
</evidence>